<evidence type="ECO:0000313" key="4">
    <source>
        <dbReference type="Proteomes" id="UP000119895"/>
    </source>
</evidence>
<dbReference type="Gene3D" id="2.60.40.10">
    <property type="entry name" value="Immunoglobulins"/>
    <property type="match status" value="1"/>
</dbReference>
<feature type="domain" description="Immunoglobulin" evidence="2">
    <location>
        <begin position="181"/>
        <end position="289"/>
    </location>
</feature>
<accession>H9AAQ7</accession>
<proteinExistence type="predicted"/>
<organism evidence="3 4">
    <name type="scientific">Simian adenovirus A1296</name>
    <dbReference type="NCBI Taxonomy" id="1159191"/>
    <lineage>
        <taxon>Viruses</taxon>
        <taxon>Varidnaviria</taxon>
        <taxon>Bamfordvirae</taxon>
        <taxon>Preplasmiviricota</taxon>
        <taxon>Polisuviricotina</taxon>
        <taxon>Pharingeaviricetes</taxon>
        <taxon>Rowavirales</taxon>
        <taxon>Adenoviridae</taxon>
        <taxon>Mastadenovirus</taxon>
        <taxon>Mastadenovirus longumcaudae</taxon>
        <taxon>Simian mastadenovirus B</taxon>
    </lineage>
</organism>
<keyword evidence="1" id="KW-1133">Transmembrane helix</keyword>
<dbReference type="InterPro" id="IPR036179">
    <property type="entry name" value="Ig-like_dom_sf"/>
</dbReference>
<evidence type="ECO:0000313" key="3">
    <source>
        <dbReference type="EMBL" id="AFD22051.1"/>
    </source>
</evidence>
<dbReference type="InterPro" id="IPR013783">
    <property type="entry name" value="Ig-like_fold"/>
</dbReference>
<dbReference type="Proteomes" id="UP000119895">
    <property type="component" value="Segment"/>
</dbReference>
<reference evidence="3 4" key="1">
    <citation type="journal article" date="2012" name="Emerg. Infect. Dis.">
        <title>Adenoviruses in fecal samples from asymptomatic rhesus macaques, United States.</title>
        <authorList>
            <person name="Roy S."/>
            <person name="Sandhu A."/>
            <person name="Medina A."/>
            <person name="Clawson D.S."/>
            <person name="Wilson J.M."/>
        </authorList>
    </citation>
    <scope>NUCLEOTIDE SEQUENCE [LARGE SCALE GENOMIC DNA]</scope>
    <source>
        <strain evidence="3">A1296</strain>
    </source>
</reference>
<dbReference type="SUPFAM" id="SSF48726">
    <property type="entry name" value="Immunoglobulin"/>
    <property type="match status" value="1"/>
</dbReference>
<name>H9AAQ7_9ADEN</name>
<keyword evidence="1" id="KW-0812">Transmembrane</keyword>
<evidence type="ECO:0000256" key="1">
    <source>
        <dbReference type="SAM" id="Phobius"/>
    </source>
</evidence>
<dbReference type="InterPro" id="IPR026472">
    <property type="entry name" value="E3_CR1-alpha-1"/>
</dbReference>
<dbReference type="EMBL" id="JN880453">
    <property type="protein sequence ID" value="AFD22051.1"/>
    <property type="molecule type" value="Genomic_DNA"/>
</dbReference>
<feature type="transmembrane region" description="Helical" evidence="1">
    <location>
        <begin position="421"/>
        <end position="446"/>
    </location>
</feature>
<sequence length="465" mass="52461">MKISAVICVLSITSIAAARTTTAAEKLNRGRQITLYYSNSTDFIQLVCTCPNELILWLANGSVCKAFLNHVFLEQRSALCENCTSQYLLLTPPFVPGRYLCIGSGKQDACVKRWTLLPLPQPTSKPTSPPLTSVHATASVNRLWLPYLALALLLNTQAKMQTFVVLFALLGAVVSENINKPVQIFVKSGANVTLQANTSNANEVTWYVEENYIYDTFNTMPPFFAGIKLCHFKSGGGNITFNYGSSFNFNCNNKNLHLYNLEPKDSATFNVKVTKQNLEYNTYFQLHVLYIPKPQCMVTSFYIATDYCYIQINCTNSKFPNQVLFNGVARPYYNYARGGKTRLPEQFFTLINYRGVTENFTYNYPFNSLCQSSGRKPHSAPRFVPRYAGPQLARLLGVPQITPPPYEENPDKDSDDAYEKAMAAVVIAAIVCALIILAALLFLCYWRRRLRQRRRRGPQLMTNQL</sequence>
<dbReference type="InterPro" id="IPR003599">
    <property type="entry name" value="Ig_sub"/>
</dbReference>
<protein>
    <submittedName>
        <fullName evidence="3">E3 CR1 alpha-beta</fullName>
    </submittedName>
</protein>
<evidence type="ECO:0000259" key="2">
    <source>
        <dbReference type="SMART" id="SM00409"/>
    </source>
</evidence>
<dbReference type="SMART" id="SM00409">
    <property type="entry name" value="IG"/>
    <property type="match status" value="1"/>
</dbReference>
<dbReference type="NCBIfam" id="TIGR04241">
    <property type="entry name" value="adenoE3CR1rpt"/>
    <property type="match status" value="1"/>
</dbReference>
<keyword evidence="1" id="KW-0472">Membrane</keyword>